<dbReference type="InterPro" id="IPR012337">
    <property type="entry name" value="RNaseH-like_sf"/>
</dbReference>
<dbReference type="GO" id="GO:0071897">
    <property type="term" value="P:DNA biosynthetic process"/>
    <property type="evidence" value="ECO:0007669"/>
    <property type="project" value="UniProtKB-ARBA"/>
</dbReference>
<dbReference type="InterPro" id="IPR043502">
    <property type="entry name" value="DNA/RNA_pol_sf"/>
</dbReference>
<dbReference type="InterPro" id="IPR044925">
    <property type="entry name" value="His-Me_finger_sf"/>
</dbReference>
<name>A0A9P0C8P7_BEMTA</name>
<dbReference type="Gene3D" id="3.30.420.10">
    <property type="entry name" value="Ribonuclease H-like superfamily/Ribonuclease H"/>
    <property type="match status" value="1"/>
</dbReference>
<dbReference type="PANTHER" id="PTHR31511:SF12">
    <property type="entry name" value="RHO TERMINATION FACTOR N-TERMINAL DOMAIN-CONTAINING PROTEIN"/>
    <property type="match status" value="1"/>
</dbReference>
<dbReference type="SUPFAM" id="SSF54060">
    <property type="entry name" value="His-Me finger endonucleases"/>
    <property type="match status" value="1"/>
</dbReference>
<keyword evidence="2" id="KW-1185">Reference proteome</keyword>
<dbReference type="InterPro" id="IPR036397">
    <property type="entry name" value="RNaseH_sf"/>
</dbReference>
<sequence>MRNSQWRLLRISALELRVYSYVPLGGGANYVIPAFIKKKRGIISFVTSKDDLCFKWAMLVKFNDGKAIKSVKTIIPFLKEYQWVSFPVTIDSLDLFESKNPNTSVNVYSYDSQLTLYPLRISKQKRSDHNNLLLYENHYYYIKNLSSLVSTRLDKEKKNTCEKCLLSFRVKKDLTNHEYSCSGRIVRGKNVTCRSEKLPTELLRRNALFVPENLVPDISFSVAVHSALNGAVPEELSEMEPPVTVNDIDNFNRESTDVLINLYTSTNQKIYPLVVTKNSKISSKNRMINLYMSQSKTYYHITSLSRLVRAQVTRNEHSIAICHRCLNHFYSEEALCRHMDLCGPNPEARVRVPSRENCKLNFKKFKYKIRVKIVIYADFETILKPIDRSTLNGNTKFYQRHEPNSFCMLVVNDFDRSTLPRLYRGPDAVKVFFEYLREEADKVIDYMTRYTPYDKSKVSEFDPTMCHICERAIVPPQKAVVDHFHQGDGGPIRGYAHVLCNLEYTEPDYLNIYFHNLVYDGKLLIPYLNEIPGRIHVIAKSDEEYMTFTKYYTKGGFTVKLRFIDSFKILPSSLETLVARLGGRKELFVQTRKVIPDHLMHLTMRKQVFPYSYITDWEKFNETQLPDRSEFFNDLTKEPCSVENYNFVKECWEKFNLKSLGALNDHYLTLDCTLLADCMEHYRNSAHLSHGLDVAHFISTPGFTWNAALYHTRKEIELLTDINMYYAFKNSIRGGLVVCKKRYARANNKYVNPNFDPNIDVPSYLFMVDFNNLYGKVMCDYLPLHSFRWMNDSELQFVRQNILSISNESSEGYFLVCDLSYGRELHDLHSRLLPVLTENITPGNSEYAKLTANLYDKEKYGLHYRSLKMAVSLGVKIKKIHYGIKFHQEPWLASYINKNTALRQQATDKCQQQIYKDLNNMLYGRTLLDKSKHKNVLMISKKRLFLKHVSDPYFERASFIDPQFMIVHKRKKQIYFDFPIYVGASILDISKTYILDYLYNHVATHFGDNVTTVYSDTDCLALYWKGQDAPDPYEIIRKENLKGADSWYDCSGYATDHPCYSPINHKVPGKMSDENCNDPMVEFVGLRSKMYSIRTLLGDKKKCKGIKRYVVEKEITHEDYLRALFLNERHVHSQNVIMSKKLRIYSASVRKTSLDSYDNKVHVWPNNIDTFPLGHYAIVEHKEKMKALSEEIKMHYFERNHDLVDDDIDSTEESHI</sequence>
<dbReference type="EMBL" id="OU963865">
    <property type="protein sequence ID" value="CAH0770550.1"/>
    <property type="molecule type" value="Genomic_DNA"/>
</dbReference>
<protein>
    <recommendedName>
        <fullName evidence="3">DNA-directed DNA polymerase</fullName>
    </recommendedName>
</protein>
<dbReference type="GO" id="GO:0003676">
    <property type="term" value="F:nucleic acid binding"/>
    <property type="evidence" value="ECO:0007669"/>
    <property type="project" value="InterPro"/>
</dbReference>
<evidence type="ECO:0000313" key="2">
    <source>
        <dbReference type="Proteomes" id="UP001152759"/>
    </source>
</evidence>
<evidence type="ECO:0008006" key="3">
    <source>
        <dbReference type="Google" id="ProtNLM"/>
    </source>
</evidence>
<dbReference type="Pfam" id="PF02945">
    <property type="entry name" value="Endonuclease_7"/>
    <property type="match status" value="1"/>
</dbReference>
<evidence type="ECO:0000313" key="1">
    <source>
        <dbReference type="EMBL" id="CAH0770550.1"/>
    </source>
</evidence>
<dbReference type="SUPFAM" id="SSF53098">
    <property type="entry name" value="Ribonuclease H-like"/>
    <property type="match status" value="1"/>
</dbReference>
<dbReference type="Proteomes" id="UP001152759">
    <property type="component" value="Chromosome 4"/>
</dbReference>
<accession>A0A9P0C8P7</accession>
<reference evidence="1" key="1">
    <citation type="submission" date="2021-12" db="EMBL/GenBank/DDBJ databases">
        <authorList>
            <person name="King R."/>
        </authorList>
    </citation>
    <scope>NUCLEOTIDE SEQUENCE</scope>
</reference>
<dbReference type="GO" id="GO:0042575">
    <property type="term" value="C:DNA polymerase complex"/>
    <property type="evidence" value="ECO:0007669"/>
    <property type="project" value="UniProtKB-ARBA"/>
</dbReference>
<dbReference type="InterPro" id="IPR004211">
    <property type="entry name" value="Endonuclease_7"/>
</dbReference>
<dbReference type="SUPFAM" id="SSF56672">
    <property type="entry name" value="DNA/RNA polymerases"/>
    <property type="match status" value="1"/>
</dbReference>
<dbReference type="AlphaFoldDB" id="A0A9P0C8P7"/>
<dbReference type="PANTHER" id="PTHR31511">
    <property type="entry name" value="PROTEIN CBG23764"/>
    <property type="match status" value="1"/>
</dbReference>
<gene>
    <name evidence="1" type="ORF">BEMITA_LOCUS7411</name>
</gene>
<organism evidence="1 2">
    <name type="scientific">Bemisia tabaci</name>
    <name type="common">Sweetpotato whitefly</name>
    <name type="synonym">Aleurodes tabaci</name>
    <dbReference type="NCBI Taxonomy" id="7038"/>
    <lineage>
        <taxon>Eukaryota</taxon>
        <taxon>Metazoa</taxon>
        <taxon>Ecdysozoa</taxon>
        <taxon>Arthropoda</taxon>
        <taxon>Hexapoda</taxon>
        <taxon>Insecta</taxon>
        <taxon>Pterygota</taxon>
        <taxon>Neoptera</taxon>
        <taxon>Paraneoptera</taxon>
        <taxon>Hemiptera</taxon>
        <taxon>Sternorrhyncha</taxon>
        <taxon>Aleyrodoidea</taxon>
        <taxon>Aleyrodidae</taxon>
        <taxon>Aleyrodinae</taxon>
        <taxon>Bemisia</taxon>
    </lineage>
</organism>
<proteinExistence type="predicted"/>